<dbReference type="InterPro" id="IPR008258">
    <property type="entry name" value="Transglycosylase_SLT_dom_1"/>
</dbReference>
<dbReference type="InterPro" id="IPR023346">
    <property type="entry name" value="Lysozyme-like_dom_sf"/>
</dbReference>
<dbReference type="EMBL" id="CAEZSW010000057">
    <property type="protein sequence ID" value="CAB4553198.1"/>
    <property type="molecule type" value="Genomic_DNA"/>
</dbReference>
<reference evidence="2" key="1">
    <citation type="submission" date="2020-05" db="EMBL/GenBank/DDBJ databases">
        <authorList>
            <person name="Chiriac C."/>
            <person name="Salcher M."/>
            <person name="Ghai R."/>
            <person name="Kavagutti S V."/>
        </authorList>
    </citation>
    <scope>NUCLEOTIDE SEQUENCE</scope>
</reference>
<dbReference type="Gene3D" id="1.10.530.10">
    <property type="match status" value="1"/>
</dbReference>
<dbReference type="Pfam" id="PF01464">
    <property type="entry name" value="SLT"/>
    <property type="match status" value="1"/>
</dbReference>
<dbReference type="SUPFAM" id="SSF53955">
    <property type="entry name" value="Lysozyme-like"/>
    <property type="match status" value="1"/>
</dbReference>
<protein>
    <submittedName>
        <fullName evidence="2">Unannotated protein</fullName>
    </submittedName>
</protein>
<evidence type="ECO:0000313" key="2">
    <source>
        <dbReference type="EMBL" id="CAB4553198.1"/>
    </source>
</evidence>
<feature type="domain" description="Transglycosylase SLT" evidence="1">
    <location>
        <begin position="134"/>
        <end position="192"/>
    </location>
</feature>
<accession>A0A6J6CTQ5</accession>
<gene>
    <name evidence="2" type="ORF">UFOPK1508_00567</name>
</gene>
<organism evidence="2">
    <name type="scientific">freshwater metagenome</name>
    <dbReference type="NCBI Taxonomy" id="449393"/>
    <lineage>
        <taxon>unclassified sequences</taxon>
        <taxon>metagenomes</taxon>
        <taxon>ecological metagenomes</taxon>
    </lineage>
</organism>
<evidence type="ECO:0000259" key="1">
    <source>
        <dbReference type="Pfam" id="PF01464"/>
    </source>
</evidence>
<dbReference type="AlphaFoldDB" id="A0A6J6CTQ5"/>
<sequence length="206" mass="23081">MAMKSQISIVRPQRARRLSISAACLAFFLAIVEPAYASSNMQQVFITIPSDQLPNPADPLAPGIDPLDPNPESPSLLELDSIKVVDAQTMALVSLAAAQVESAREAKGAKAVARQIIAQKYRWSDRQFTCLDNLWTKESHWNYKARNKTSGAHGIAQALPATKMEIVGTDWRTNPVTQITWGLKYIQERYEYPCKAWSKSKRSNWY</sequence>
<name>A0A6J6CTQ5_9ZZZZ</name>
<proteinExistence type="predicted"/>